<comment type="caution">
    <text evidence="2">The sequence shown here is derived from an EMBL/GenBank/DDBJ whole genome shotgun (WGS) entry which is preliminary data.</text>
</comment>
<keyword evidence="3" id="KW-1185">Reference proteome</keyword>
<organism evidence="2 3">
    <name type="scientific">Thalassiosira oceanica</name>
    <name type="common">Marine diatom</name>
    <dbReference type="NCBI Taxonomy" id="159749"/>
    <lineage>
        <taxon>Eukaryota</taxon>
        <taxon>Sar</taxon>
        <taxon>Stramenopiles</taxon>
        <taxon>Ochrophyta</taxon>
        <taxon>Bacillariophyta</taxon>
        <taxon>Coscinodiscophyceae</taxon>
        <taxon>Thalassiosirophycidae</taxon>
        <taxon>Thalassiosirales</taxon>
        <taxon>Thalassiosiraceae</taxon>
        <taxon>Thalassiosira</taxon>
    </lineage>
</organism>
<feature type="compositionally biased region" description="Basic residues" evidence="1">
    <location>
        <begin position="135"/>
        <end position="145"/>
    </location>
</feature>
<sequence>MRQWLEAQLNWIGGDLCHLPEDAFAREEVHERDCRALLRDLGGDQRQAFAAGSSSVPDAIVAVYRRLPQRSQFRRPSGLLLGAILAPTRFLPARHCCRLSDLKEREPDQGTARQRRHQRSSKATTDVRAEQAMPSKKKARGRKNCAKKEATRTADLRGQWEPTIITTANNSGAISCCEHMLAVSPKIPQEGTAVSFMNHMAGEGFFDRTALFQKEDNERALAIDLLLRFTRNASVRDSAIEGENWFHNQPTKNEKAVCCMINLLELVGTYSDFNVAMQRAAKTGNKLTGGNRRDLVKFAAKRLPCTCLKKLHRAARKKVEKVGLCFGCRNKFPRSELFVCTGCRSDVQPQVNLDFNSL</sequence>
<evidence type="ECO:0000313" key="3">
    <source>
        <dbReference type="Proteomes" id="UP000266841"/>
    </source>
</evidence>
<feature type="region of interest" description="Disordered" evidence="1">
    <location>
        <begin position="102"/>
        <end position="153"/>
    </location>
</feature>
<reference evidence="2 3" key="1">
    <citation type="journal article" date="2012" name="Genome Biol.">
        <title>Genome and low-iron response of an oceanic diatom adapted to chronic iron limitation.</title>
        <authorList>
            <person name="Lommer M."/>
            <person name="Specht M."/>
            <person name="Roy A.S."/>
            <person name="Kraemer L."/>
            <person name="Andreson R."/>
            <person name="Gutowska M.A."/>
            <person name="Wolf J."/>
            <person name="Bergner S.V."/>
            <person name="Schilhabel M.B."/>
            <person name="Klostermeier U.C."/>
            <person name="Beiko R.G."/>
            <person name="Rosenstiel P."/>
            <person name="Hippler M."/>
            <person name="Laroche J."/>
        </authorList>
    </citation>
    <scope>NUCLEOTIDE SEQUENCE [LARGE SCALE GENOMIC DNA]</scope>
    <source>
        <strain evidence="2 3">CCMP1005</strain>
    </source>
</reference>
<dbReference type="EMBL" id="AGNL01019769">
    <property type="protein sequence ID" value="EJK61597.1"/>
    <property type="molecule type" value="Genomic_DNA"/>
</dbReference>
<name>K0STI9_THAOC</name>
<dbReference type="Proteomes" id="UP000266841">
    <property type="component" value="Unassembled WGS sequence"/>
</dbReference>
<dbReference type="AlphaFoldDB" id="K0STI9"/>
<evidence type="ECO:0000256" key="1">
    <source>
        <dbReference type="SAM" id="MobiDB-lite"/>
    </source>
</evidence>
<accession>K0STI9</accession>
<proteinExistence type="predicted"/>
<evidence type="ECO:0000313" key="2">
    <source>
        <dbReference type="EMBL" id="EJK61597.1"/>
    </source>
</evidence>
<protein>
    <submittedName>
        <fullName evidence="2">Uncharacterized protein</fullName>
    </submittedName>
</protein>
<gene>
    <name evidence="2" type="ORF">THAOC_17888</name>
</gene>